<evidence type="ECO:0000313" key="2">
    <source>
        <dbReference type="Proteomes" id="UP000607653"/>
    </source>
</evidence>
<protein>
    <submittedName>
        <fullName evidence="1">Uncharacterized protein</fullName>
    </submittedName>
</protein>
<reference evidence="1 2" key="1">
    <citation type="journal article" date="2020" name="Mol. Biol. Evol.">
        <title>Distinct Expression and Methylation Patterns for Genes with Different Fates following a Single Whole-Genome Duplication in Flowering Plants.</title>
        <authorList>
            <person name="Shi T."/>
            <person name="Rahmani R.S."/>
            <person name="Gugger P.F."/>
            <person name="Wang M."/>
            <person name="Li H."/>
            <person name="Zhang Y."/>
            <person name="Li Z."/>
            <person name="Wang Q."/>
            <person name="Van de Peer Y."/>
            <person name="Marchal K."/>
            <person name="Chen J."/>
        </authorList>
    </citation>
    <scope>NUCLEOTIDE SEQUENCE [LARGE SCALE GENOMIC DNA]</scope>
    <source>
        <tissue evidence="1">Leaf</tissue>
    </source>
</reference>
<evidence type="ECO:0000313" key="1">
    <source>
        <dbReference type="EMBL" id="DAD37665.1"/>
    </source>
</evidence>
<keyword evidence="2" id="KW-1185">Reference proteome</keyword>
<dbReference type="AlphaFoldDB" id="A0A822Z2K0"/>
<gene>
    <name evidence="1" type="ORF">HUJ06_008306</name>
</gene>
<sequence length="86" mass="10556">MFIDWYPQHLLSFDPRLCYHYICPSPSVIDQSFLPELRRLNENSFERWYNYHCPLMKHQIRNRGKNYYPRNRVYSFSESASTNFGL</sequence>
<organism evidence="1 2">
    <name type="scientific">Nelumbo nucifera</name>
    <name type="common">Sacred lotus</name>
    <dbReference type="NCBI Taxonomy" id="4432"/>
    <lineage>
        <taxon>Eukaryota</taxon>
        <taxon>Viridiplantae</taxon>
        <taxon>Streptophyta</taxon>
        <taxon>Embryophyta</taxon>
        <taxon>Tracheophyta</taxon>
        <taxon>Spermatophyta</taxon>
        <taxon>Magnoliopsida</taxon>
        <taxon>Proteales</taxon>
        <taxon>Nelumbonaceae</taxon>
        <taxon>Nelumbo</taxon>
    </lineage>
</organism>
<dbReference type="EMBL" id="DUZY01000004">
    <property type="protein sequence ID" value="DAD37665.1"/>
    <property type="molecule type" value="Genomic_DNA"/>
</dbReference>
<accession>A0A822Z2K0</accession>
<proteinExistence type="predicted"/>
<dbReference type="Proteomes" id="UP000607653">
    <property type="component" value="Unassembled WGS sequence"/>
</dbReference>
<name>A0A822Z2K0_NELNU</name>
<comment type="caution">
    <text evidence="1">The sequence shown here is derived from an EMBL/GenBank/DDBJ whole genome shotgun (WGS) entry which is preliminary data.</text>
</comment>